<sequence length="424" mass="46543">MRLVQQITFDAKDDAEAMRLARTRLGDDAVVISVVPVKRGGFLGLFRKRMLAVTAGIFEEDRQEREREKRERILAFQKLLEIRQAVQPPVPAPVPRQKGETVGERLSPPPEIVSEGEVSLELSSQALELSRAVRLKTPVPEGERELLGRVETLQETLHKVLARLEEGVAAPRDALTLSLVSCGVEPPVASRLVERYRQVPGGGSFRGWLAGEIACRGKSWAEALKGPRALFIGPTGVGKTTTIAKIGAAFALWENRKVLLLTSDTYRIAAVEQLRTYAKILGVPMEVVYEPSDLAPILARYADVDVVLLDTAGRSQNDEDKVAEYRDLYEAFKPQSVHLVLAANVKYGDVLDVMNRMNVVPIDGVVATKLDETRSAGSLLNVVFDFDLPLSFLTAGQNVPNDIAVASGESYLSYLFPEGREICG</sequence>
<evidence type="ECO:0000259" key="15">
    <source>
        <dbReference type="SMART" id="SM00382"/>
    </source>
</evidence>
<dbReference type="PANTHER" id="PTHR43134:SF3">
    <property type="entry name" value="FLAGELLAR BIOSYNTHESIS PROTEIN FLHF"/>
    <property type="match status" value="1"/>
</dbReference>
<feature type="domain" description="AAA+ ATPase" evidence="15">
    <location>
        <begin position="225"/>
        <end position="363"/>
    </location>
</feature>
<protein>
    <recommendedName>
        <fullName evidence="3 13">Flagellar biosynthesis protein FlhF</fullName>
    </recommendedName>
</protein>
<dbReference type="GO" id="GO:0015031">
    <property type="term" value="P:protein transport"/>
    <property type="evidence" value="ECO:0007669"/>
    <property type="project" value="UniProtKB-KW"/>
</dbReference>
<evidence type="ECO:0000256" key="6">
    <source>
        <dbReference type="ARBA" id="ARBA00022741"/>
    </source>
</evidence>
<evidence type="ECO:0000259" key="16">
    <source>
        <dbReference type="SMART" id="SM00962"/>
    </source>
</evidence>
<dbReference type="InterPro" id="IPR047040">
    <property type="entry name" value="FlhF__GTPase_dom"/>
</dbReference>
<keyword evidence="9" id="KW-0342">GTP-binding</keyword>
<dbReference type="Proteomes" id="UP000671879">
    <property type="component" value="Chromosome"/>
</dbReference>
<dbReference type="SMART" id="SM00962">
    <property type="entry name" value="SRP54"/>
    <property type="match status" value="1"/>
</dbReference>
<keyword evidence="17" id="KW-0969">Cilium</keyword>
<evidence type="ECO:0000256" key="10">
    <source>
        <dbReference type="ARBA" id="ARBA00023136"/>
    </source>
</evidence>
<accession>A0A9Q7AR26</accession>
<feature type="domain" description="SRP54-type proteins GTP-binding" evidence="16">
    <location>
        <begin position="226"/>
        <end position="417"/>
    </location>
</feature>
<keyword evidence="6" id="KW-0547">Nucleotide-binding</keyword>
<evidence type="ECO:0000256" key="8">
    <source>
        <dbReference type="ARBA" id="ARBA00022927"/>
    </source>
</evidence>
<evidence type="ECO:0000313" key="18">
    <source>
        <dbReference type="Proteomes" id="UP000671879"/>
    </source>
</evidence>
<dbReference type="SMART" id="SM00382">
    <property type="entry name" value="AAA"/>
    <property type="match status" value="1"/>
</dbReference>
<dbReference type="NCBIfam" id="TIGR03499">
    <property type="entry name" value="FlhF"/>
    <property type="match status" value="1"/>
</dbReference>
<dbReference type="GO" id="GO:0005525">
    <property type="term" value="F:GTP binding"/>
    <property type="evidence" value="ECO:0007669"/>
    <property type="project" value="UniProtKB-UniRule"/>
</dbReference>
<dbReference type="InterPro" id="IPR027417">
    <property type="entry name" value="P-loop_NTPase"/>
</dbReference>
<reference evidence="18" key="1">
    <citation type="submission" date="2021-04" db="EMBL/GenBank/DDBJ databases">
        <title>A novel Synergistetes isolate from a pyrite-forming mixed culture.</title>
        <authorList>
            <person name="Bunk B."/>
            <person name="Sproer C."/>
            <person name="Spring S."/>
            <person name="Pester M."/>
        </authorList>
    </citation>
    <scope>NUCLEOTIDE SEQUENCE [LARGE SCALE GENOMIC DNA]</scope>
    <source>
        <strain evidence="18">J.5.4.2-T.3.5.2</strain>
    </source>
</reference>
<evidence type="ECO:0000256" key="9">
    <source>
        <dbReference type="ARBA" id="ARBA00023134"/>
    </source>
</evidence>
<keyword evidence="17" id="KW-0966">Cell projection</keyword>
<dbReference type="GO" id="GO:0006614">
    <property type="term" value="P:SRP-dependent cotranslational protein targeting to membrane"/>
    <property type="evidence" value="ECO:0007669"/>
    <property type="project" value="UniProtKB-UniRule"/>
</dbReference>
<dbReference type="Pfam" id="PF00448">
    <property type="entry name" value="SRP54"/>
    <property type="match status" value="1"/>
</dbReference>
<comment type="function">
    <text evidence="12">Necessary for flagellar biosynthesis. May be involved in translocation of the flagellum.</text>
</comment>
<proteinExistence type="inferred from homology"/>
<keyword evidence="8" id="KW-0653">Protein transport</keyword>
<evidence type="ECO:0000256" key="3">
    <source>
        <dbReference type="ARBA" id="ARBA00014919"/>
    </source>
</evidence>
<evidence type="ECO:0000256" key="11">
    <source>
        <dbReference type="ARBA" id="ARBA00023225"/>
    </source>
</evidence>
<dbReference type="GO" id="GO:0003924">
    <property type="term" value="F:GTPase activity"/>
    <property type="evidence" value="ECO:0007669"/>
    <property type="project" value="UniProtKB-UniRule"/>
</dbReference>
<evidence type="ECO:0000256" key="13">
    <source>
        <dbReference type="NCBIfam" id="TIGR03499"/>
    </source>
</evidence>
<keyword evidence="10" id="KW-0472">Membrane</keyword>
<keyword evidence="4" id="KW-0813">Transport</keyword>
<organism evidence="17 18">
    <name type="scientific">Aminithiophilus ramosus</name>
    <dbReference type="NCBI Taxonomy" id="3029084"/>
    <lineage>
        <taxon>Bacteria</taxon>
        <taxon>Thermotogati</taxon>
        <taxon>Synergistota</taxon>
        <taxon>Synergistia</taxon>
        <taxon>Synergistales</taxon>
        <taxon>Aminithiophilaceae</taxon>
        <taxon>Aminithiophilus</taxon>
    </lineage>
</organism>
<evidence type="ECO:0000256" key="7">
    <source>
        <dbReference type="ARBA" id="ARBA00022795"/>
    </source>
</evidence>
<dbReference type="FunFam" id="3.40.50.300:FF:000695">
    <property type="entry name" value="Flagellar biosynthesis regulator FlhF"/>
    <property type="match status" value="1"/>
</dbReference>
<dbReference type="GO" id="GO:0005886">
    <property type="term" value="C:plasma membrane"/>
    <property type="evidence" value="ECO:0007669"/>
    <property type="project" value="UniProtKB-SubCell"/>
</dbReference>
<dbReference type="SUPFAM" id="SSF52540">
    <property type="entry name" value="P-loop containing nucleoside triphosphate hydrolases"/>
    <property type="match status" value="1"/>
</dbReference>
<dbReference type="GO" id="GO:0044781">
    <property type="term" value="P:bacterial-type flagellum organization"/>
    <property type="evidence" value="ECO:0007669"/>
    <property type="project" value="UniProtKB-UniRule"/>
</dbReference>
<evidence type="ECO:0000256" key="14">
    <source>
        <dbReference type="SAM" id="MobiDB-lite"/>
    </source>
</evidence>
<evidence type="ECO:0000256" key="5">
    <source>
        <dbReference type="ARBA" id="ARBA00022475"/>
    </source>
</evidence>
<comment type="subcellular location">
    <subcellularLocation>
        <location evidence="1">Cell membrane</location>
        <topology evidence="1">Peripheral membrane protein</topology>
        <orientation evidence="1">Cytoplasmic side</orientation>
    </subcellularLocation>
</comment>
<dbReference type="CDD" id="cd17873">
    <property type="entry name" value="FlhF"/>
    <property type="match status" value="1"/>
</dbReference>
<evidence type="ECO:0000313" key="17">
    <source>
        <dbReference type="EMBL" id="QTX33772.1"/>
    </source>
</evidence>
<comment type="similarity">
    <text evidence="2">Belongs to the GTP-binding SRP family.</text>
</comment>
<evidence type="ECO:0000256" key="12">
    <source>
        <dbReference type="ARBA" id="ARBA00025337"/>
    </source>
</evidence>
<dbReference type="AlphaFoldDB" id="A0A9Q7AR26"/>
<keyword evidence="7" id="KW-1005">Bacterial flagellum biogenesis</keyword>
<dbReference type="GO" id="GO:0005047">
    <property type="term" value="F:signal recognition particle binding"/>
    <property type="evidence" value="ECO:0007669"/>
    <property type="project" value="TreeGrafter"/>
</dbReference>
<dbReference type="InterPro" id="IPR003593">
    <property type="entry name" value="AAA+_ATPase"/>
</dbReference>
<evidence type="ECO:0000256" key="2">
    <source>
        <dbReference type="ARBA" id="ARBA00008531"/>
    </source>
</evidence>
<dbReference type="PANTHER" id="PTHR43134">
    <property type="entry name" value="SIGNAL RECOGNITION PARTICLE RECEPTOR SUBUNIT ALPHA"/>
    <property type="match status" value="1"/>
</dbReference>
<gene>
    <name evidence="17" type="primary">flhF</name>
    <name evidence="17" type="ORF">KAR29_09815</name>
</gene>
<name>A0A9Q7AR26_9BACT</name>
<evidence type="ECO:0000256" key="4">
    <source>
        <dbReference type="ARBA" id="ARBA00022448"/>
    </source>
</evidence>
<feature type="region of interest" description="Disordered" evidence="14">
    <location>
        <begin position="90"/>
        <end position="110"/>
    </location>
</feature>
<dbReference type="EMBL" id="CP072943">
    <property type="protein sequence ID" value="QTX33772.1"/>
    <property type="molecule type" value="Genomic_DNA"/>
</dbReference>
<keyword evidence="17" id="KW-0282">Flagellum</keyword>
<dbReference type="InterPro" id="IPR000897">
    <property type="entry name" value="SRP54_GTPase_dom"/>
</dbReference>
<dbReference type="InterPro" id="IPR020006">
    <property type="entry name" value="FlhF"/>
</dbReference>
<keyword evidence="18" id="KW-1185">Reference proteome</keyword>
<keyword evidence="5" id="KW-1003">Cell membrane</keyword>
<dbReference type="KEGG" id="aram:KAR29_09815"/>
<dbReference type="Gene3D" id="3.40.50.300">
    <property type="entry name" value="P-loop containing nucleotide triphosphate hydrolases"/>
    <property type="match status" value="1"/>
</dbReference>
<evidence type="ECO:0000256" key="1">
    <source>
        <dbReference type="ARBA" id="ARBA00004413"/>
    </source>
</evidence>
<keyword evidence="11" id="KW-1006">Bacterial flagellum protein export</keyword>